<dbReference type="PROSITE" id="PS00028">
    <property type="entry name" value="ZINC_FINGER_C2H2_1"/>
    <property type="match status" value="5"/>
</dbReference>
<sequence length="716" mass="82647">MDDKDLCINVSEDLHHPVVDYNEEKQNESDVIMLAENKEEINVPLVDTNEPSSTFARIENSRDSKPDANKKEEIIDNEEREKCYECPVCGDAFKRKVKLKTHLLAHNNKKIEKLSFECSSCGIVLSRKLDFQKHITTHSSKKMLKCSVCKKKFHNKNALKSHMHLHPNNEKCFICGEIFKFRRGFLSHYRTHEVNESIVPIENEETLSNYPIMCFYCDKIFAGTNYQIFYKRHMLTHDGELPYRCLLCPARFSCKKDLLSHRSDHDYCAVHNPKEVFRCEHCGRVFKTKRPFKRHVCWSKKQLSCEVCGRKFQRDDDLNSHMVIHDIRLFHCPSCQKTFIHENYVNIHLLSYNGDEVILCHVCKKESNVKEVMQHKVSRYGKFPKMQQFLYLSSKWRNGENLQTFQNVEKDVCTMCGTSCVETFSFLNNLSSCFQCFKCHKAFETIDNLYIHLLCFGGERLLSCLVCKSIFHGEKELQRHLENVSRKRTHKLFFNELKQKKEKKMGNKIIKISGERTQDPADNQESNAKFHMVTRTGKNSLKCSVCGKKVPLSLDLQDHVKSDNEDESIDVSKPGEDYVYISRLTHSHVKPRMMASSYCTCLHKIRGLLPSSQESVGEDMTGHHISLLASTAESVVPCRANIKVKHNTEVCNINGIKVEVTRDDEEIFSINGFKVGVKNGADVLCSGNGIKVEAPANEEIVKEEWDSSCEADLDDY</sequence>
<feature type="domain" description="C2H2-type" evidence="10">
    <location>
        <begin position="303"/>
        <end position="325"/>
    </location>
</feature>
<evidence type="ECO:0000256" key="3">
    <source>
        <dbReference type="ARBA" id="ARBA00022737"/>
    </source>
</evidence>
<feature type="domain" description="C2H2-type" evidence="10">
    <location>
        <begin position="84"/>
        <end position="111"/>
    </location>
</feature>
<keyword evidence="6" id="KW-0805">Transcription regulation</keyword>
<proteinExistence type="predicted"/>
<keyword evidence="4 9" id="KW-0863">Zinc-finger</keyword>
<dbReference type="GO" id="GO:0008270">
    <property type="term" value="F:zinc ion binding"/>
    <property type="evidence" value="ECO:0007669"/>
    <property type="project" value="UniProtKB-KW"/>
</dbReference>
<feature type="domain" description="C2H2-type" evidence="10">
    <location>
        <begin position="330"/>
        <end position="357"/>
    </location>
</feature>
<keyword evidence="5" id="KW-0862">Zinc</keyword>
<gene>
    <name evidence="11" type="ORF">OTU49_016375</name>
</gene>
<keyword evidence="2" id="KW-0479">Metal-binding</keyword>
<accession>A0AAW0Y8A0</accession>
<dbReference type="SMART" id="SM00355">
    <property type="entry name" value="ZnF_C2H2"/>
    <property type="match status" value="12"/>
</dbReference>
<evidence type="ECO:0000256" key="8">
    <source>
        <dbReference type="ARBA" id="ARBA00023242"/>
    </source>
</evidence>
<comment type="caution">
    <text evidence="11">The sequence shown here is derived from an EMBL/GenBank/DDBJ whole genome shotgun (WGS) entry which is preliminary data.</text>
</comment>
<dbReference type="Pfam" id="PF00096">
    <property type="entry name" value="zf-C2H2"/>
    <property type="match status" value="3"/>
</dbReference>
<evidence type="ECO:0000256" key="2">
    <source>
        <dbReference type="ARBA" id="ARBA00022723"/>
    </source>
</evidence>
<dbReference type="FunFam" id="3.30.160.60:FF:000446">
    <property type="entry name" value="Zinc finger protein"/>
    <property type="match status" value="1"/>
</dbReference>
<feature type="domain" description="C2H2-type" evidence="10">
    <location>
        <begin position="116"/>
        <end position="143"/>
    </location>
</feature>
<dbReference type="InterPro" id="IPR013087">
    <property type="entry name" value="Znf_C2H2_type"/>
</dbReference>
<evidence type="ECO:0000256" key="7">
    <source>
        <dbReference type="ARBA" id="ARBA00023163"/>
    </source>
</evidence>
<keyword evidence="3" id="KW-0677">Repeat</keyword>
<feature type="domain" description="C2H2-type" evidence="10">
    <location>
        <begin position="277"/>
        <end position="295"/>
    </location>
</feature>
<evidence type="ECO:0000256" key="1">
    <source>
        <dbReference type="ARBA" id="ARBA00004123"/>
    </source>
</evidence>
<feature type="domain" description="C2H2-type" evidence="10">
    <location>
        <begin position="434"/>
        <end position="461"/>
    </location>
</feature>
<evidence type="ECO:0000313" key="11">
    <source>
        <dbReference type="EMBL" id="KAK8748216.1"/>
    </source>
</evidence>
<comment type="subcellular location">
    <subcellularLocation>
        <location evidence="1">Nucleus</location>
    </subcellularLocation>
</comment>
<protein>
    <recommendedName>
        <fullName evidence="10">C2H2-type domain-containing protein</fullName>
    </recommendedName>
</protein>
<dbReference type="AlphaFoldDB" id="A0AAW0Y8A0"/>
<dbReference type="Proteomes" id="UP001445076">
    <property type="component" value="Unassembled WGS sequence"/>
</dbReference>
<dbReference type="GO" id="GO:0005634">
    <property type="term" value="C:nucleus"/>
    <property type="evidence" value="ECO:0007669"/>
    <property type="project" value="UniProtKB-SubCell"/>
</dbReference>
<evidence type="ECO:0000259" key="10">
    <source>
        <dbReference type="PROSITE" id="PS50157"/>
    </source>
</evidence>
<keyword evidence="12" id="KW-1185">Reference proteome</keyword>
<dbReference type="Pfam" id="PF12874">
    <property type="entry name" value="zf-met"/>
    <property type="match status" value="1"/>
</dbReference>
<reference evidence="11 12" key="1">
    <citation type="journal article" date="2024" name="BMC Genomics">
        <title>Genome assembly of redclaw crayfish (Cherax quadricarinatus) provides insights into its immune adaptation and hypoxia tolerance.</title>
        <authorList>
            <person name="Liu Z."/>
            <person name="Zheng J."/>
            <person name="Li H."/>
            <person name="Fang K."/>
            <person name="Wang S."/>
            <person name="He J."/>
            <person name="Zhou D."/>
            <person name="Weng S."/>
            <person name="Chi M."/>
            <person name="Gu Z."/>
            <person name="He J."/>
            <person name="Li F."/>
            <person name="Wang M."/>
        </authorList>
    </citation>
    <scope>NUCLEOTIDE SEQUENCE [LARGE SCALE GENOMIC DNA]</scope>
    <source>
        <strain evidence="11">ZL_2023a</strain>
    </source>
</reference>
<feature type="domain" description="C2H2-type" evidence="10">
    <location>
        <begin position="170"/>
        <end position="197"/>
    </location>
</feature>
<evidence type="ECO:0000256" key="5">
    <source>
        <dbReference type="ARBA" id="ARBA00022833"/>
    </source>
</evidence>
<dbReference type="PROSITE" id="PS50157">
    <property type="entry name" value="ZINC_FINGER_C2H2_2"/>
    <property type="match status" value="8"/>
</dbReference>
<name>A0AAW0Y8A0_CHEQU</name>
<dbReference type="PANTHER" id="PTHR47772:SF4">
    <property type="entry name" value="ZFP64 ZINC FINGER PROTEIN"/>
    <property type="match status" value="1"/>
</dbReference>
<evidence type="ECO:0000256" key="9">
    <source>
        <dbReference type="PROSITE-ProRule" id="PRU00042"/>
    </source>
</evidence>
<organism evidence="11 12">
    <name type="scientific">Cherax quadricarinatus</name>
    <name type="common">Australian red claw crayfish</name>
    <dbReference type="NCBI Taxonomy" id="27406"/>
    <lineage>
        <taxon>Eukaryota</taxon>
        <taxon>Metazoa</taxon>
        <taxon>Ecdysozoa</taxon>
        <taxon>Arthropoda</taxon>
        <taxon>Crustacea</taxon>
        <taxon>Multicrustacea</taxon>
        <taxon>Malacostraca</taxon>
        <taxon>Eumalacostraca</taxon>
        <taxon>Eucarida</taxon>
        <taxon>Decapoda</taxon>
        <taxon>Pleocyemata</taxon>
        <taxon>Astacidea</taxon>
        <taxon>Parastacoidea</taxon>
        <taxon>Parastacidae</taxon>
        <taxon>Cherax</taxon>
    </lineage>
</organism>
<keyword evidence="8" id="KW-0539">Nucleus</keyword>
<dbReference type="SUPFAM" id="SSF57667">
    <property type="entry name" value="beta-beta-alpha zinc fingers"/>
    <property type="match status" value="6"/>
</dbReference>
<dbReference type="EMBL" id="JARKIK010000013">
    <property type="protein sequence ID" value="KAK8748216.1"/>
    <property type="molecule type" value="Genomic_DNA"/>
</dbReference>
<keyword evidence="7" id="KW-0804">Transcription</keyword>
<dbReference type="InterPro" id="IPR036236">
    <property type="entry name" value="Znf_C2H2_sf"/>
</dbReference>
<dbReference type="InterPro" id="IPR050636">
    <property type="entry name" value="C2H2-ZF_domain-containing"/>
</dbReference>
<evidence type="ECO:0000313" key="12">
    <source>
        <dbReference type="Proteomes" id="UP001445076"/>
    </source>
</evidence>
<evidence type="ECO:0000256" key="6">
    <source>
        <dbReference type="ARBA" id="ARBA00023015"/>
    </source>
</evidence>
<feature type="domain" description="C2H2-type" evidence="10">
    <location>
        <begin position="144"/>
        <end position="171"/>
    </location>
</feature>
<evidence type="ECO:0000256" key="4">
    <source>
        <dbReference type="ARBA" id="ARBA00022771"/>
    </source>
</evidence>
<dbReference type="PANTHER" id="PTHR47772">
    <property type="entry name" value="ZINC FINGER PROTEIN 200"/>
    <property type="match status" value="1"/>
</dbReference>
<dbReference type="Gene3D" id="3.30.160.60">
    <property type="entry name" value="Classic Zinc Finger"/>
    <property type="match status" value="5"/>
</dbReference>